<evidence type="ECO:0000256" key="13">
    <source>
        <dbReference type="ARBA" id="ARBA00041418"/>
    </source>
</evidence>
<evidence type="ECO:0000256" key="3">
    <source>
        <dbReference type="ARBA" id="ARBA00022679"/>
    </source>
</evidence>
<evidence type="ECO:0000256" key="8">
    <source>
        <dbReference type="ARBA" id="ARBA00023136"/>
    </source>
</evidence>
<feature type="transmembrane region" description="Helical" evidence="16">
    <location>
        <begin position="153"/>
        <end position="170"/>
    </location>
</feature>
<evidence type="ECO:0000256" key="7">
    <source>
        <dbReference type="ARBA" id="ARBA00022989"/>
    </source>
</evidence>
<dbReference type="AlphaFoldDB" id="A0A840SDH1"/>
<dbReference type="EMBL" id="CP031517">
    <property type="protein sequence ID" value="QOS40298.1"/>
    <property type="molecule type" value="Genomic_DNA"/>
</dbReference>
<keyword evidence="17" id="KW-0132">Cell division</keyword>
<evidence type="ECO:0000256" key="12">
    <source>
        <dbReference type="ARBA" id="ARBA00041185"/>
    </source>
</evidence>
<dbReference type="GO" id="GO:0015648">
    <property type="term" value="F:lipid-linked peptidoglycan transporter activity"/>
    <property type="evidence" value="ECO:0007669"/>
    <property type="project" value="TreeGrafter"/>
</dbReference>
<feature type="transmembrane region" description="Helical" evidence="16">
    <location>
        <begin position="58"/>
        <end position="77"/>
    </location>
</feature>
<keyword evidence="3" id="KW-0808">Transferase</keyword>
<evidence type="ECO:0000256" key="5">
    <source>
        <dbReference type="ARBA" id="ARBA00022960"/>
    </source>
</evidence>
<feature type="transmembrane region" description="Helical" evidence="16">
    <location>
        <begin position="345"/>
        <end position="368"/>
    </location>
</feature>
<dbReference type="PANTHER" id="PTHR30474">
    <property type="entry name" value="CELL CYCLE PROTEIN"/>
    <property type="match status" value="1"/>
</dbReference>
<evidence type="ECO:0000256" key="11">
    <source>
        <dbReference type="ARBA" id="ARBA00038053"/>
    </source>
</evidence>
<keyword evidence="17" id="KW-0131">Cell cycle</keyword>
<reference evidence="17 19" key="2">
    <citation type="submission" date="2020-08" db="EMBL/GenBank/DDBJ databases">
        <title>Genomic Encyclopedia of Type Strains, Phase IV (KMG-IV): sequencing the most valuable type-strain genomes for metagenomic binning, comparative biology and taxonomic classification.</title>
        <authorList>
            <person name="Goeker M."/>
        </authorList>
    </citation>
    <scope>NUCLEOTIDE SEQUENCE [LARGE SCALE GENOMIC DNA]</scope>
    <source>
        <strain evidence="17 19">DSM 103679</strain>
    </source>
</reference>
<dbReference type="GO" id="GO:0005886">
    <property type="term" value="C:plasma membrane"/>
    <property type="evidence" value="ECO:0007669"/>
    <property type="project" value="TreeGrafter"/>
</dbReference>
<keyword evidence="8 16" id="KW-0472">Membrane</keyword>
<evidence type="ECO:0000313" key="20">
    <source>
        <dbReference type="Proteomes" id="UP000593591"/>
    </source>
</evidence>
<evidence type="ECO:0000256" key="4">
    <source>
        <dbReference type="ARBA" id="ARBA00022692"/>
    </source>
</evidence>
<evidence type="ECO:0000256" key="16">
    <source>
        <dbReference type="SAM" id="Phobius"/>
    </source>
</evidence>
<keyword evidence="2" id="KW-0328">Glycosyltransferase</keyword>
<keyword evidence="6" id="KW-0573">Peptidoglycan synthesis</keyword>
<accession>A0A840SDH1</accession>
<dbReference type="Proteomes" id="UP000578697">
    <property type="component" value="Unassembled WGS sequence"/>
</dbReference>
<evidence type="ECO:0000313" key="18">
    <source>
        <dbReference type="EMBL" id="QOS40298.1"/>
    </source>
</evidence>
<sequence>MNYTILPDRPVGNYRKTDFLFFISVVLLCGLGFFSLYICSPFKGESVFHDPMYFVKRQAIWFLISFAAMSFFAFVPMKFIRKMLPLLIVITIIMCLLPHAAGIGLNTNGASRWIYIPKLGTFQPSEMAKLTVVLFLANLFNKYSSDDDEVQRNFLYPLLGLVFFCTLIFLQRDFSTGIFIFIIGFFMFIACGAKLRWFLPLFLLGIFAVVFFITLEPYRIRRVIAFINPSKFQFSYGYQQMMSQRAIIEGGLWGQGAGSGLGWVGSIPEVQTDYIFAGWSNAMGFVGIAAYFFIIVFFLWRGLAISISCPDRFAAYGSFGCTAMIFIQSILNCCVVAGAAPTTGIPLPFFSSGGSSLFFSLCMCGFIMNASHCPEQNEYENQEVSLPGVKKIESFNSLVVENE</sequence>
<dbReference type="EC" id="2.4.99.28" evidence="14"/>
<evidence type="ECO:0000256" key="14">
    <source>
        <dbReference type="ARBA" id="ARBA00044770"/>
    </source>
</evidence>
<feature type="transmembrane region" description="Helical" evidence="16">
    <location>
        <begin position="84"/>
        <end position="105"/>
    </location>
</feature>
<dbReference type="PANTHER" id="PTHR30474:SF2">
    <property type="entry name" value="PEPTIDOGLYCAN GLYCOSYLTRANSFERASE FTSW-RELATED"/>
    <property type="match status" value="1"/>
</dbReference>
<evidence type="ECO:0000256" key="9">
    <source>
        <dbReference type="ARBA" id="ARBA00032370"/>
    </source>
</evidence>
<dbReference type="GO" id="GO:0009252">
    <property type="term" value="P:peptidoglycan biosynthetic process"/>
    <property type="evidence" value="ECO:0007669"/>
    <property type="project" value="UniProtKB-KW"/>
</dbReference>
<gene>
    <name evidence="18" type="ORF">DYE49_07445</name>
    <name evidence="17" type="ORF">HNP77_000330</name>
</gene>
<evidence type="ECO:0000256" key="2">
    <source>
        <dbReference type="ARBA" id="ARBA00022676"/>
    </source>
</evidence>
<reference evidence="18 20" key="1">
    <citation type="submission" date="2018-08" db="EMBL/GenBank/DDBJ databases">
        <title>The first complete genome of Treponema rectale (CHPAT), a commensal spirochete of the bovine rectum.</title>
        <authorList>
            <person name="Staton G.J."/>
            <person name="Clegg S.R."/>
            <person name="Carter S.D."/>
            <person name="Radford A.D."/>
            <person name="Darby A."/>
            <person name="Hall N."/>
            <person name="Birtles R.J."/>
            <person name="Evans N.J."/>
        </authorList>
    </citation>
    <scope>NUCLEOTIDE SEQUENCE [LARGE SCALE GENOMIC DNA]</scope>
    <source>
        <strain evidence="18 20">CHPA</strain>
    </source>
</reference>
<keyword evidence="4 16" id="KW-0812">Transmembrane</keyword>
<dbReference type="Proteomes" id="UP000593591">
    <property type="component" value="Chromosome"/>
</dbReference>
<dbReference type="GO" id="GO:0032153">
    <property type="term" value="C:cell division site"/>
    <property type="evidence" value="ECO:0007669"/>
    <property type="project" value="TreeGrafter"/>
</dbReference>
<comment type="similarity">
    <text evidence="11">Belongs to the SEDS family. FtsW subfamily.</text>
</comment>
<dbReference type="InterPro" id="IPR001182">
    <property type="entry name" value="FtsW/RodA"/>
</dbReference>
<keyword evidence="19" id="KW-1185">Reference proteome</keyword>
<keyword evidence="7 16" id="KW-1133">Transmembrane helix</keyword>
<dbReference type="GO" id="GO:0008955">
    <property type="term" value="F:peptidoglycan glycosyltransferase activity"/>
    <property type="evidence" value="ECO:0007669"/>
    <property type="project" value="UniProtKB-EC"/>
</dbReference>
<evidence type="ECO:0000313" key="19">
    <source>
        <dbReference type="Proteomes" id="UP000578697"/>
    </source>
</evidence>
<evidence type="ECO:0000256" key="6">
    <source>
        <dbReference type="ARBA" id="ARBA00022984"/>
    </source>
</evidence>
<evidence type="ECO:0000256" key="15">
    <source>
        <dbReference type="ARBA" id="ARBA00049902"/>
    </source>
</evidence>
<evidence type="ECO:0000313" key="17">
    <source>
        <dbReference type="EMBL" id="MBB5217986.1"/>
    </source>
</evidence>
<organism evidence="17 19">
    <name type="scientific">Treponema rectale</name>
    <dbReference type="NCBI Taxonomy" id="744512"/>
    <lineage>
        <taxon>Bacteria</taxon>
        <taxon>Pseudomonadati</taxon>
        <taxon>Spirochaetota</taxon>
        <taxon>Spirochaetia</taxon>
        <taxon>Spirochaetales</taxon>
        <taxon>Treponemataceae</taxon>
        <taxon>Treponema</taxon>
    </lineage>
</organism>
<feature type="transmembrane region" description="Helical" evidence="16">
    <location>
        <begin position="176"/>
        <end position="193"/>
    </location>
</feature>
<dbReference type="InterPro" id="IPR018365">
    <property type="entry name" value="Cell_cycle_FtsW-rel_CS"/>
</dbReference>
<protein>
    <recommendedName>
        <fullName evidence="12">Probable peptidoglycan glycosyltransferase FtsW</fullName>
        <ecNumber evidence="14">2.4.99.28</ecNumber>
    </recommendedName>
    <alternativeName>
        <fullName evidence="13">Cell division protein FtsW</fullName>
    </alternativeName>
    <alternativeName>
        <fullName evidence="10">Cell wall polymerase</fullName>
    </alternativeName>
    <alternativeName>
        <fullName evidence="9">Peptidoglycan polymerase</fullName>
    </alternativeName>
</protein>
<comment type="subcellular location">
    <subcellularLocation>
        <location evidence="1">Membrane</location>
        <topology evidence="1">Multi-pass membrane protein</topology>
    </subcellularLocation>
</comment>
<dbReference type="RefSeq" id="WP_184651422.1">
    <property type="nucleotide sequence ID" value="NZ_JACHFR010000001.1"/>
</dbReference>
<keyword evidence="5" id="KW-0133">Cell shape</keyword>
<feature type="transmembrane region" description="Helical" evidence="16">
    <location>
        <begin position="198"/>
        <end position="215"/>
    </location>
</feature>
<dbReference type="GO" id="GO:0008360">
    <property type="term" value="P:regulation of cell shape"/>
    <property type="evidence" value="ECO:0007669"/>
    <property type="project" value="UniProtKB-KW"/>
</dbReference>
<dbReference type="KEGG" id="trc:DYE49_07445"/>
<evidence type="ECO:0000256" key="10">
    <source>
        <dbReference type="ARBA" id="ARBA00033270"/>
    </source>
</evidence>
<dbReference type="Pfam" id="PF01098">
    <property type="entry name" value="FTSW_RODA_SPOVE"/>
    <property type="match status" value="1"/>
</dbReference>
<dbReference type="PROSITE" id="PS00428">
    <property type="entry name" value="FTSW_RODA_SPOVE"/>
    <property type="match status" value="1"/>
</dbReference>
<dbReference type="GO" id="GO:0051301">
    <property type="term" value="P:cell division"/>
    <property type="evidence" value="ECO:0007669"/>
    <property type="project" value="UniProtKB-KW"/>
</dbReference>
<feature type="transmembrane region" description="Helical" evidence="16">
    <location>
        <begin position="282"/>
        <end position="301"/>
    </location>
</feature>
<feature type="transmembrane region" description="Helical" evidence="16">
    <location>
        <begin position="125"/>
        <end position="141"/>
    </location>
</feature>
<comment type="catalytic activity">
    <reaction evidence="15">
        <text>[GlcNAc-(1-&gt;4)-Mur2Ac(oyl-L-Ala-gamma-D-Glu-L-Lys-D-Ala-D-Ala)](n)-di-trans,octa-cis-undecaprenyl diphosphate + beta-D-GlcNAc-(1-&gt;4)-Mur2Ac(oyl-L-Ala-gamma-D-Glu-L-Lys-D-Ala-D-Ala)-di-trans,octa-cis-undecaprenyl diphosphate = [GlcNAc-(1-&gt;4)-Mur2Ac(oyl-L-Ala-gamma-D-Glu-L-Lys-D-Ala-D-Ala)](n+1)-di-trans,octa-cis-undecaprenyl diphosphate + di-trans,octa-cis-undecaprenyl diphosphate + H(+)</text>
        <dbReference type="Rhea" id="RHEA:23708"/>
        <dbReference type="Rhea" id="RHEA-COMP:9602"/>
        <dbReference type="Rhea" id="RHEA-COMP:9603"/>
        <dbReference type="ChEBI" id="CHEBI:15378"/>
        <dbReference type="ChEBI" id="CHEBI:58405"/>
        <dbReference type="ChEBI" id="CHEBI:60033"/>
        <dbReference type="ChEBI" id="CHEBI:78435"/>
        <dbReference type="EC" id="2.4.99.28"/>
    </reaction>
</comment>
<feature type="transmembrane region" description="Helical" evidence="16">
    <location>
        <begin position="19"/>
        <end position="38"/>
    </location>
</feature>
<feature type="transmembrane region" description="Helical" evidence="16">
    <location>
        <begin position="313"/>
        <end position="339"/>
    </location>
</feature>
<dbReference type="EMBL" id="JACHFR010000001">
    <property type="protein sequence ID" value="MBB5217986.1"/>
    <property type="molecule type" value="Genomic_DNA"/>
</dbReference>
<name>A0A840SDH1_9SPIR</name>
<proteinExistence type="inferred from homology"/>
<evidence type="ECO:0000256" key="1">
    <source>
        <dbReference type="ARBA" id="ARBA00004141"/>
    </source>
</evidence>